<protein>
    <recommendedName>
        <fullName evidence="2">DUF6318 domain-containing protein</fullName>
    </recommendedName>
</protein>
<accession>A0A1X7CGF8</accession>
<feature type="compositionally biased region" description="Low complexity" evidence="1">
    <location>
        <begin position="50"/>
        <end position="80"/>
    </location>
</feature>
<dbReference type="Proteomes" id="UP000192929">
    <property type="component" value="Unassembled WGS sequence"/>
</dbReference>
<keyword evidence="4" id="KW-1185">Reference proteome</keyword>
<name>A0A1X7CGF8_9MICC</name>
<dbReference type="PROSITE" id="PS51257">
    <property type="entry name" value="PROKAR_LIPOPROTEIN"/>
    <property type="match status" value="1"/>
</dbReference>
<feature type="region of interest" description="Disordered" evidence="1">
    <location>
        <begin position="34"/>
        <end position="88"/>
    </location>
</feature>
<feature type="domain" description="DUF6318" evidence="2">
    <location>
        <begin position="102"/>
        <end position="252"/>
    </location>
</feature>
<evidence type="ECO:0000256" key="1">
    <source>
        <dbReference type="SAM" id="MobiDB-lite"/>
    </source>
</evidence>
<sequence length="259" mass="27374">MHSPRLIATAGRGTTLALLAALLLTGCGNGSPGVGRGDSAAPTGVTSAGTTAQPTSPAPDASPASSTTPQSGSPSGSDSALPDDWRPEEPTVLATGQKVPEDYEPATLEHPARNVPKPVMPAEARDETEAGAQAFLNYRADAQWYSIQTGDTSLIREVTSTDCEKCTEQYDAYDSRYANGDWAAGGFEKPTILSDTFVKRPDGGYNIPVSVTSSGTVGIDDNKVTARQLPFDESYAFDVYIYRENGVWRYLTSSPRGSL</sequence>
<reference evidence="4" key="1">
    <citation type="submission" date="2017-04" db="EMBL/GenBank/DDBJ databases">
        <authorList>
            <person name="Varghese N."/>
            <person name="Submissions S."/>
        </authorList>
    </citation>
    <scope>NUCLEOTIDE SEQUENCE [LARGE SCALE GENOMIC DNA]</scope>
    <source>
        <strain evidence="4">NIO-1021</strain>
    </source>
</reference>
<dbReference type="AlphaFoldDB" id="A0A1X7CGF8"/>
<dbReference type="Pfam" id="PF19843">
    <property type="entry name" value="DUF6318"/>
    <property type="match status" value="1"/>
</dbReference>
<evidence type="ECO:0000313" key="4">
    <source>
        <dbReference type="Proteomes" id="UP000192929"/>
    </source>
</evidence>
<evidence type="ECO:0000313" key="3">
    <source>
        <dbReference type="EMBL" id="SME96158.1"/>
    </source>
</evidence>
<dbReference type="EMBL" id="FXAC01000003">
    <property type="protein sequence ID" value="SME96158.1"/>
    <property type="molecule type" value="Genomic_DNA"/>
</dbReference>
<organism evidence="3 4">
    <name type="scientific">Kocuria marina subsp. indica</name>
    <dbReference type="NCBI Taxonomy" id="1049583"/>
    <lineage>
        <taxon>Bacteria</taxon>
        <taxon>Bacillati</taxon>
        <taxon>Actinomycetota</taxon>
        <taxon>Actinomycetes</taxon>
        <taxon>Micrococcales</taxon>
        <taxon>Micrococcaceae</taxon>
        <taxon>Kocuria</taxon>
    </lineage>
</organism>
<gene>
    <name evidence="3" type="ORF">SAMN06296028_10380</name>
</gene>
<evidence type="ECO:0000259" key="2">
    <source>
        <dbReference type="Pfam" id="PF19843"/>
    </source>
</evidence>
<dbReference type="InterPro" id="IPR046281">
    <property type="entry name" value="DUF6318"/>
</dbReference>
<proteinExistence type="predicted"/>